<reference evidence="2" key="1">
    <citation type="submission" date="2023-10" db="EMBL/GenBank/DDBJ databases">
        <authorList>
            <person name="Chen Y."/>
            <person name="Shah S."/>
            <person name="Dougan E. K."/>
            <person name="Thang M."/>
            <person name="Chan C."/>
        </authorList>
    </citation>
    <scope>NUCLEOTIDE SEQUENCE [LARGE SCALE GENOMIC DNA]</scope>
</reference>
<dbReference type="Proteomes" id="UP001189429">
    <property type="component" value="Unassembled WGS sequence"/>
</dbReference>
<feature type="region of interest" description="Disordered" evidence="1">
    <location>
        <begin position="390"/>
        <end position="432"/>
    </location>
</feature>
<sequence>MEQRLAATALGTLGSPAKCLGAYLMQDRRSSSASGNGASPSGSGCTWRFCGCPFSCLDLCLFYLIVDQFEELLKKYPEESEAVPWADAITNYHVRNNLARVVFVVNSDAAAQTLHNLDWRGHTRYKRVRMEPSTPDQVWMVPTIDPKLFSQCECNIGLYHLVCRALDNGIITRADVPRYVQRHLTRWELEFQAPWHRRHAFALFGLVNVSLQSSSPCSHQATMIRNEWDFICRDSASNHISDRDPGNGPEARAPPQPTELHISPSGLCPRDARFCSCCPRPAAPPLMLRGQVWRQGRGHLCCRSSNAWRCRSRSFWTPPGSTCPCRMPSGPSCGVWRASCTIARGRIRRGRQRGDRCDHGRGAAGCQEARREAVLPEPMGLRLLGQKWRRARRPISSRRPTSGRGPPAGSLVPSFDGCRQACAGPRCTAPTP</sequence>
<feature type="region of interest" description="Disordered" evidence="1">
    <location>
        <begin position="239"/>
        <end position="258"/>
    </location>
</feature>
<name>A0ABN9RIM3_9DINO</name>
<proteinExistence type="predicted"/>
<keyword evidence="3" id="KW-1185">Reference proteome</keyword>
<organism evidence="2 3">
    <name type="scientific">Prorocentrum cordatum</name>
    <dbReference type="NCBI Taxonomy" id="2364126"/>
    <lineage>
        <taxon>Eukaryota</taxon>
        <taxon>Sar</taxon>
        <taxon>Alveolata</taxon>
        <taxon>Dinophyceae</taxon>
        <taxon>Prorocentrales</taxon>
        <taxon>Prorocentraceae</taxon>
        <taxon>Prorocentrum</taxon>
    </lineage>
</organism>
<accession>A0ABN9RIM3</accession>
<comment type="caution">
    <text evidence="2">The sequence shown here is derived from an EMBL/GenBank/DDBJ whole genome shotgun (WGS) entry which is preliminary data.</text>
</comment>
<evidence type="ECO:0000313" key="2">
    <source>
        <dbReference type="EMBL" id="CAK0818946.1"/>
    </source>
</evidence>
<evidence type="ECO:0000256" key="1">
    <source>
        <dbReference type="SAM" id="MobiDB-lite"/>
    </source>
</evidence>
<protein>
    <submittedName>
        <fullName evidence="2">Uncharacterized protein</fullName>
    </submittedName>
</protein>
<feature type="compositionally biased region" description="Low complexity" evidence="1">
    <location>
        <begin position="397"/>
        <end position="410"/>
    </location>
</feature>
<gene>
    <name evidence="2" type="ORF">PCOR1329_LOCUS21064</name>
</gene>
<dbReference type="EMBL" id="CAUYUJ010006889">
    <property type="protein sequence ID" value="CAK0818946.1"/>
    <property type="molecule type" value="Genomic_DNA"/>
</dbReference>
<evidence type="ECO:0000313" key="3">
    <source>
        <dbReference type="Proteomes" id="UP001189429"/>
    </source>
</evidence>